<proteinExistence type="predicted"/>
<dbReference type="Proteomes" id="UP001060085">
    <property type="component" value="Linkage Group LG05"/>
</dbReference>
<name>A0ACC0ARM8_CATRO</name>
<organism evidence="1 2">
    <name type="scientific">Catharanthus roseus</name>
    <name type="common">Madagascar periwinkle</name>
    <name type="synonym">Vinca rosea</name>
    <dbReference type="NCBI Taxonomy" id="4058"/>
    <lineage>
        <taxon>Eukaryota</taxon>
        <taxon>Viridiplantae</taxon>
        <taxon>Streptophyta</taxon>
        <taxon>Embryophyta</taxon>
        <taxon>Tracheophyta</taxon>
        <taxon>Spermatophyta</taxon>
        <taxon>Magnoliopsida</taxon>
        <taxon>eudicotyledons</taxon>
        <taxon>Gunneridae</taxon>
        <taxon>Pentapetalae</taxon>
        <taxon>asterids</taxon>
        <taxon>lamiids</taxon>
        <taxon>Gentianales</taxon>
        <taxon>Apocynaceae</taxon>
        <taxon>Rauvolfioideae</taxon>
        <taxon>Vinceae</taxon>
        <taxon>Catharanthinae</taxon>
        <taxon>Catharanthus</taxon>
    </lineage>
</organism>
<reference evidence="2" key="1">
    <citation type="journal article" date="2023" name="Nat. Plants">
        <title>Single-cell RNA sequencing provides a high-resolution roadmap for understanding the multicellular compartmentation of specialized metabolism.</title>
        <authorList>
            <person name="Sun S."/>
            <person name="Shen X."/>
            <person name="Li Y."/>
            <person name="Li Y."/>
            <person name="Wang S."/>
            <person name="Li R."/>
            <person name="Zhang H."/>
            <person name="Shen G."/>
            <person name="Guo B."/>
            <person name="Wei J."/>
            <person name="Xu J."/>
            <person name="St-Pierre B."/>
            <person name="Chen S."/>
            <person name="Sun C."/>
        </authorList>
    </citation>
    <scope>NUCLEOTIDE SEQUENCE [LARGE SCALE GENOMIC DNA]</scope>
</reference>
<protein>
    <submittedName>
        <fullName evidence="1">Uncharacterized protein</fullName>
    </submittedName>
</protein>
<dbReference type="EMBL" id="CM044705">
    <property type="protein sequence ID" value="KAI5663199.1"/>
    <property type="molecule type" value="Genomic_DNA"/>
</dbReference>
<gene>
    <name evidence="1" type="ORF">M9H77_22522</name>
</gene>
<sequence>MQGRNKVEEVLCLSAQRGYMVFYRNCQIADIKASLEFSRTKENFNAKSNPILRMVSNKINEISRATEIIDDSKNKCGHCMRISHGLPCSCELITRFDHTFPIQLVDIEAFWKTLEIRSCHPSAPQHDMDFEMYSLTDLLHKISTGPISKVREMRRLAEGVLNPVLPKDPGITLTSPPEEHVSIAYQKIQKSSRSGYCSGFGSKSRLGSGSGSGSSGKERPARAPRGRGRGRSRGRSSLSSIVDPSLYYVFGDENQWAEIRRRMLYKLEHSMNMYLSLLGSIERVYELVYRTQWQNGPAPLEHWLETPDSLYVIANEFNLCVILIAQLGSTTVLPLYSYSDCPGGTLVIGLLSEQHHFIQLQMHDGCPIPPLHVQ</sequence>
<evidence type="ECO:0000313" key="2">
    <source>
        <dbReference type="Proteomes" id="UP001060085"/>
    </source>
</evidence>
<keyword evidence="2" id="KW-1185">Reference proteome</keyword>
<accession>A0ACC0ARM8</accession>
<comment type="caution">
    <text evidence="1">The sequence shown here is derived from an EMBL/GenBank/DDBJ whole genome shotgun (WGS) entry which is preliminary data.</text>
</comment>
<evidence type="ECO:0000313" key="1">
    <source>
        <dbReference type="EMBL" id="KAI5663199.1"/>
    </source>
</evidence>